<keyword evidence="2" id="KW-1185">Reference proteome</keyword>
<comment type="caution">
    <text evidence="1">The sequence shown here is derived from an EMBL/GenBank/DDBJ whole genome shotgun (WGS) entry which is preliminary data.</text>
</comment>
<dbReference type="Proteomes" id="UP000887159">
    <property type="component" value="Unassembled WGS sequence"/>
</dbReference>
<organism evidence="1 2">
    <name type="scientific">Trichonephila clavipes</name>
    <name type="common">Golden silk orbweaver</name>
    <name type="synonym">Nephila clavipes</name>
    <dbReference type="NCBI Taxonomy" id="2585209"/>
    <lineage>
        <taxon>Eukaryota</taxon>
        <taxon>Metazoa</taxon>
        <taxon>Ecdysozoa</taxon>
        <taxon>Arthropoda</taxon>
        <taxon>Chelicerata</taxon>
        <taxon>Arachnida</taxon>
        <taxon>Araneae</taxon>
        <taxon>Araneomorphae</taxon>
        <taxon>Entelegynae</taxon>
        <taxon>Araneoidea</taxon>
        <taxon>Nephilidae</taxon>
        <taxon>Trichonephila</taxon>
    </lineage>
</organism>
<dbReference type="EMBL" id="BMAU01021292">
    <property type="protein sequence ID" value="GFY09848.1"/>
    <property type="molecule type" value="Genomic_DNA"/>
</dbReference>
<dbReference type="AlphaFoldDB" id="A0A8X6VJD3"/>
<name>A0A8X6VJD3_TRICX</name>
<gene>
    <name evidence="1" type="primary">AVEN_212884_1</name>
    <name evidence="1" type="ORF">TNCV_3698101</name>
</gene>
<sequence length="108" mass="12443">MPIKPSADPVTFVGRLRESMQHLPPLTIRHYGQRTIFVRRIWPHATMSFCVQTPKKKGLQTPYEGPYKVVDCTESVKILRHGKEVSVSIDRLKPAYIPKESLRTSQKK</sequence>
<evidence type="ECO:0000313" key="2">
    <source>
        <dbReference type="Proteomes" id="UP000887159"/>
    </source>
</evidence>
<proteinExistence type="predicted"/>
<evidence type="ECO:0000313" key="1">
    <source>
        <dbReference type="EMBL" id="GFY09848.1"/>
    </source>
</evidence>
<accession>A0A8X6VJD3</accession>
<reference evidence="1" key="1">
    <citation type="submission" date="2020-08" db="EMBL/GenBank/DDBJ databases">
        <title>Multicomponent nature underlies the extraordinary mechanical properties of spider dragline silk.</title>
        <authorList>
            <person name="Kono N."/>
            <person name="Nakamura H."/>
            <person name="Mori M."/>
            <person name="Yoshida Y."/>
            <person name="Ohtoshi R."/>
            <person name="Malay A.D."/>
            <person name="Moran D.A.P."/>
            <person name="Tomita M."/>
            <person name="Numata K."/>
            <person name="Arakawa K."/>
        </authorList>
    </citation>
    <scope>NUCLEOTIDE SEQUENCE</scope>
</reference>
<protein>
    <submittedName>
        <fullName evidence="1">Uncharacterized protein</fullName>
    </submittedName>
</protein>